<name>A0A157QRD0_9BORD</name>
<reference evidence="2 3" key="1">
    <citation type="submission" date="2016-03" db="EMBL/GenBank/DDBJ databases">
        <authorList>
            <consortium name="Pathogen Informatics"/>
        </authorList>
    </citation>
    <scope>NUCLEOTIDE SEQUENCE [LARGE SCALE GENOMIC DNA]</scope>
    <source>
        <strain evidence="2 3">NCTC13364</strain>
    </source>
</reference>
<dbReference type="GO" id="GO:0051536">
    <property type="term" value="F:iron-sulfur cluster binding"/>
    <property type="evidence" value="ECO:0007669"/>
    <property type="project" value="InterPro"/>
</dbReference>
<dbReference type="InterPro" id="IPR042204">
    <property type="entry name" value="2Fe-2S-bd_N"/>
</dbReference>
<dbReference type="InterPro" id="IPR036010">
    <property type="entry name" value="2Fe-2S_ferredoxin-like_sf"/>
</dbReference>
<organism evidence="2 3">
    <name type="scientific">Bordetella ansorpii</name>
    <dbReference type="NCBI Taxonomy" id="288768"/>
    <lineage>
        <taxon>Bacteria</taxon>
        <taxon>Pseudomonadati</taxon>
        <taxon>Pseudomonadota</taxon>
        <taxon>Betaproteobacteria</taxon>
        <taxon>Burkholderiales</taxon>
        <taxon>Alcaligenaceae</taxon>
        <taxon>Bordetella</taxon>
    </lineage>
</organism>
<dbReference type="Proteomes" id="UP000077037">
    <property type="component" value="Unassembled WGS sequence"/>
</dbReference>
<dbReference type="AlphaFoldDB" id="A0A157QRD0"/>
<dbReference type="Gene3D" id="3.10.20.440">
    <property type="entry name" value="2Fe-2S iron-sulphur cluster binding domain, sarcosine oxidase, alpha subunit, N-terminal domain"/>
    <property type="match status" value="1"/>
</dbReference>
<keyword evidence="1" id="KW-0560">Oxidoreductase</keyword>
<evidence type="ECO:0008006" key="4">
    <source>
        <dbReference type="Google" id="ProtNLM"/>
    </source>
</evidence>
<evidence type="ECO:0000313" key="2">
    <source>
        <dbReference type="EMBL" id="SAI48455.1"/>
    </source>
</evidence>
<evidence type="ECO:0000256" key="1">
    <source>
        <dbReference type="ARBA" id="ARBA00023002"/>
    </source>
</evidence>
<proteinExistence type="predicted"/>
<dbReference type="RefSeq" id="WP_066417497.1">
    <property type="nucleotide sequence ID" value="NZ_FKBS01000025.1"/>
</dbReference>
<gene>
    <name evidence="2" type="ORF">SAMEA1982600_03934</name>
</gene>
<dbReference type="OrthoDB" id="573392at2"/>
<evidence type="ECO:0000313" key="3">
    <source>
        <dbReference type="Proteomes" id="UP000077037"/>
    </source>
</evidence>
<accession>A0A157QRD0</accession>
<dbReference type="GO" id="GO:0016491">
    <property type="term" value="F:oxidoreductase activity"/>
    <property type="evidence" value="ECO:0007669"/>
    <property type="project" value="UniProtKB-KW"/>
</dbReference>
<dbReference type="Pfam" id="PF13510">
    <property type="entry name" value="Fer2_4"/>
    <property type="match status" value="1"/>
</dbReference>
<dbReference type="SUPFAM" id="SSF54292">
    <property type="entry name" value="2Fe-2S ferredoxin-like"/>
    <property type="match status" value="1"/>
</dbReference>
<dbReference type="EMBL" id="FKBS01000025">
    <property type="protein sequence ID" value="SAI48455.1"/>
    <property type="molecule type" value="Genomic_DNA"/>
</dbReference>
<sequence>MFRKLDDPGAQALTLTIDGQPVQASPGETVAAVLLRQSQPASRTTPVHESPRAPYCMMGVCFDCLAIVDGVASTQTCLTTVREGMQVQRQMGKRSVQP</sequence>
<protein>
    <recommendedName>
        <fullName evidence="4">(2Fe-2S)-binding protein</fullName>
    </recommendedName>
</protein>